<name>A0ABP0LRS5_9DINO</name>
<dbReference type="EMBL" id="CAXAMN010013758">
    <property type="protein sequence ID" value="CAK9041663.1"/>
    <property type="molecule type" value="Genomic_DNA"/>
</dbReference>
<comment type="caution">
    <text evidence="3">The sequence shown here is derived from an EMBL/GenBank/DDBJ whole genome shotgun (WGS) entry which is preliminary data.</text>
</comment>
<evidence type="ECO:0000313" key="4">
    <source>
        <dbReference type="Proteomes" id="UP001642484"/>
    </source>
</evidence>
<dbReference type="Proteomes" id="UP001642484">
    <property type="component" value="Unassembled WGS sequence"/>
</dbReference>
<evidence type="ECO:0000256" key="2">
    <source>
        <dbReference type="SAM" id="MobiDB-lite"/>
    </source>
</evidence>
<feature type="compositionally biased region" description="Basic and acidic residues" evidence="2">
    <location>
        <begin position="75"/>
        <end position="89"/>
    </location>
</feature>
<proteinExistence type="predicted"/>
<accession>A0ABP0LRS5</accession>
<gene>
    <name evidence="3" type="ORF">CCMP2556_LOCUS22300</name>
</gene>
<protein>
    <submittedName>
        <fullName evidence="3">Uncharacterized protein</fullName>
    </submittedName>
</protein>
<organism evidence="3 4">
    <name type="scientific">Durusdinium trenchii</name>
    <dbReference type="NCBI Taxonomy" id="1381693"/>
    <lineage>
        <taxon>Eukaryota</taxon>
        <taxon>Sar</taxon>
        <taxon>Alveolata</taxon>
        <taxon>Dinophyceae</taxon>
        <taxon>Suessiales</taxon>
        <taxon>Symbiodiniaceae</taxon>
        <taxon>Durusdinium</taxon>
    </lineage>
</organism>
<evidence type="ECO:0000256" key="1">
    <source>
        <dbReference type="SAM" id="Coils"/>
    </source>
</evidence>
<evidence type="ECO:0000313" key="3">
    <source>
        <dbReference type="EMBL" id="CAK9041663.1"/>
    </source>
</evidence>
<feature type="compositionally biased region" description="Polar residues" evidence="2">
    <location>
        <begin position="150"/>
        <end position="166"/>
    </location>
</feature>
<keyword evidence="4" id="KW-1185">Reference proteome</keyword>
<feature type="coiled-coil region" evidence="1">
    <location>
        <begin position="188"/>
        <end position="229"/>
    </location>
</feature>
<reference evidence="3 4" key="1">
    <citation type="submission" date="2024-02" db="EMBL/GenBank/DDBJ databases">
        <authorList>
            <person name="Chen Y."/>
            <person name="Shah S."/>
            <person name="Dougan E. K."/>
            <person name="Thang M."/>
            <person name="Chan C."/>
        </authorList>
    </citation>
    <scope>NUCLEOTIDE SEQUENCE [LARGE SCALE GENOMIC DNA]</scope>
</reference>
<feature type="region of interest" description="Disordered" evidence="2">
    <location>
        <begin position="120"/>
        <end position="175"/>
    </location>
</feature>
<keyword evidence="1" id="KW-0175">Coiled coil</keyword>
<sequence>MVAPHTDVWTGRLGYKDTHDGFVPSRPSVDRSGYWPERPHAMEVSHRLPFPAARLKEEPETIPEVVATRPQPKLPSDRRLERERERGGERLSGPSPGSSATYSPAVDGASPVLRLDLRTSPQQAEDPMERFIFPEALSPSRKPERVRPSATLSVETALSPPQSTTEAEPKSSTRCEDAEEMAYLRKNVEHLCFAKRRLEEKVQELESRCTALDQRKQQYKLLYEQALREQAAGGGP</sequence>
<feature type="region of interest" description="Disordered" evidence="2">
    <location>
        <begin position="1"/>
        <end position="34"/>
    </location>
</feature>
<feature type="region of interest" description="Disordered" evidence="2">
    <location>
        <begin position="55"/>
        <end position="106"/>
    </location>
</feature>